<comment type="caution">
    <text evidence="1">The sequence shown here is derived from an EMBL/GenBank/DDBJ whole genome shotgun (WGS) entry which is preliminary data.</text>
</comment>
<gene>
    <name evidence="1" type="ORF">Hamer_G017516</name>
</gene>
<keyword evidence="2" id="KW-1185">Reference proteome</keyword>
<organism evidence="1 2">
    <name type="scientific">Homarus americanus</name>
    <name type="common">American lobster</name>
    <dbReference type="NCBI Taxonomy" id="6706"/>
    <lineage>
        <taxon>Eukaryota</taxon>
        <taxon>Metazoa</taxon>
        <taxon>Ecdysozoa</taxon>
        <taxon>Arthropoda</taxon>
        <taxon>Crustacea</taxon>
        <taxon>Multicrustacea</taxon>
        <taxon>Malacostraca</taxon>
        <taxon>Eumalacostraca</taxon>
        <taxon>Eucarida</taxon>
        <taxon>Decapoda</taxon>
        <taxon>Pleocyemata</taxon>
        <taxon>Astacidea</taxon>
        <taxon>Nephropoidea</taxon>
        <taxon>Nephropidae</taxon>
        <taxon>Homarus</taxon>
    </lineage>
</organism>
<evidence type="ECO:0000313" key="1">
    <source>
        <dbReference type="EMBL" id="KAG7154324.1"/>
    </source>
</evidence>
<dbReference type="EMBL" id="JAHLQT010044465">
    <property type="protein sequence ID" value="KAG7154324.1"/>
    <property type="molecule type" value="Genomic_DNA"/>
</dbReference>
<accession>A0A8J5MK26</accession>
<evidence type="ECO:0000313" key="2">
    <source>
        <dbReference type="Proteomes" id="UP000747542"/>
    </source>
</evidence>
<proteinExistence type="predicted"/>
<dbReference type="Proteomes" id="UP000747542">
    <property type="component" value="Unassembled WGS sequence"/>
</dbReference>
<reference evidence="1" key="1">
    <citation type="journal article" date="2021" name="Sci. Adv.">
        <title>The American lobster genome reveals insights on longevity, neural, and immune adaptations.</title>
        <authorList>
            <person name="Polinski J.M."/>
            <person name="Zimin A.V."/>
            <person name="Clark K.F."/>
            <person name="Kohn A.B."/>
            <person name="Sadowski N."/>
            <person name="Timp W."/>
            <person name="Ptitsyn A."/>
            <person name="Khanna P."/>
            <person name="Romanova D.Y."/>
            <person name="Williams P."/>
            <person name="Greenwood S.J."/>
            <person name="Moroz L.L."/>
            <person name="Walt D.R."/>
            <person name="Bodnar A.G."/>
        </authorList>
    </citation>
    <scope>NUCLEOTIDE SEQUENCE</scope>
    <source>
        <strain evidence="1">GMGI-L3</strain>
    </source>
</reference>
<protein>
    <submittedName>
        <fullName evidence="1">Uncharacterized protein</fullName>
    </submittedName>
</protein>
<sequence length="184" mass="20245">MGLRMGWCWQVPSPGCRKGGLLHVWGCALDCVEEQQRFKISGVVKWVYVLVIVALERVFEGTTTCMEWCIGCCEKASETVVDGGHVGDDQVLGIYCGGDDVVVMKRMPYCSDGVKSLWPSRRRGLRVSVTGVYGVEKMMSCARLAVVPVTGAEKMMSCERITVVLVYGAKKMYCECIAVVPLTD</sequence>
<dbReference type="AlphaFoldDB" id="A0A8J5MK26"/>
<name>A0A8J5MK26_HOMAM</name>